<organism evidence="1 2">
    <name type="scientific">Streptomyces vastus</name>
    <dbReference type="NCBI Taxonomy" id="285451"/>
    <lineage>
        <taxon>Bacteria</taxon>
        <taxon>Bacillati</taxon>
        <taxon>Actinomycetota</taxon>
        <taxon>Actinomycetes</taxon>
        <taxon>Kitasatosporales</taxon>
        <taxon>Streptomycetaceae</taxon>
        <taxon>Streptomyces</taxon>
    </lineage>
</organism>
<evidence type="ECO:0000313" key="2">
    <source>
        <dbReference type="Proteomes" id="UP001500151"/>
    </source>
</evidence>
<dbReference type="InterPro" id="IPR036926">
    <property type="entry name" value="Thymidate_synth/dCMP_Mease_sf"/>
</dbReference>
<evidence type="ECO:0000313" key="1">
    <source>
        <dbReference type="EMBL" id="GAA2623802.1"/>
    </source>
</evidence>
<comment type="caution">
    <text evidence="1">The sequence shown here is derived from an EMBL/GenBank/DDBJ whole genome shotgun (WGS) entry which is preliminary data.</text>
</comment>
<gene>
    <name evidence="1" type="ORF">GCM10010307_09480</name>
</gene>
<keyword evidence="2" id="KW-1185">Reference proteome</keyword>
<proteinExistence type="predicted"/>
<sequence length="280" mass="31316">MHTFTVDAPDVSRAWLEACTRLSEMPGKRAFHTVVRIANPLQEDPHLRAELDRLRSTRTKPPLYPIDTVVNTLFPAQLAATCTTHNELTDRYRTFYPRLREVRRNAHGTYFGRLVAYPGTAEKPEPVDQLARIIRRLDKLRSSAKWSAVYEAGSAHVTDDDEAWEEEPPQTTTGTEAAIRAAALDTQTLDFPCLSHCSFQLDSATDTVHLAAYYRSHYMFDRAYGNYLALGHLCAWVARHAQLTPGALTVMAGCARLDCTKSELGALQHSLTTPLFGLDA</sequence>
<name>A0ABN3QDT6_9ACTN</name>
<evidence type="ECO:0008006" key="3">
    <source>
        <dbReference type="Google" id="ProtNLM"/>
    </source>
</evidence>
<accession>A0ABN3QDT6</accession>
<reference evidence="1 2" key="1">
    <citation type="journal article" date="2019" name="Int. J. Syst. Evol. Microbiol.">
        <title>The Global Catalogue of Microorganisms (GCM) 10K type strain sequencing project: providing services to taxonomists for standard genome sequencing and annotation.</title>
        <authorList>
            <consortium name="The Broad Institute Genomics Platform"/>
            <consortium name="The Broad Institute Genome Sequencing Center for Infectious Disease"/>
            <person name="Wu L."/>
            <person name="Ma J."/>
        </authorList>
    </citation>
    <scope>NUCLEOTIDE SEQUENCE [LARGE SCALE GENOMIC DNA]</scope>
    <source>
        <strain evidence="1 2">JCM 4524</strain>
    </source>
</reference>
<dbReference type="SUPFAM" id="SSF55831">
    <property type="entry name" value="Thymidylate synthase/dCMP hydroxymethylase"/>
    <property type="match status" value="1"/>
</dbReference>
<dbReference type="Proteomes" id="UP001500151">
    <property type="component" value="Unassembled WGS sequence"/>
</dbReference>
<protein>
    <recommendedName>
        <fullName evidence="3">Thymidylate synthase</fullName>
    </recommendedName>
</protein>
<dbReference type="EMBL" id="BAAASJ010000012">
    <property type="protein sequence ID" value="GAA2623802.1"/>
    <property type="molecule type" value="Genomic_DNA"/>
</dbReference>
<dbReference type="Gene3D" id="3.30.572.10">
    <property type="entry name" value="Thymidylate synthase/dCMP hydroxymethylase domain"/>
    <property type="match status" value="1"/>
</dbReference>
<dbReference type="RefSeq" id="WP_344387668.1">
    <property type="nucleotide sequence ID" value="NZ_BAAASJ010000012.1"/>
</dbReference>